<dbReference type="Pfam" id="PF04940">
    <property type="entry name" value="BLUF"/>
    <property type="match status" value="1"/>
</dbReference>
<dbReference type="InterPro" id="IPR007024">
    <property type="entry name" value="BLUF_domain"/>
</dbReference>
<keyword evidence="3" id="KW-1185">Reference proteome</keyword>
<dbReference type="PROSITE" id="PS50925">
    <property type="entry name" value="BLUF"/>
    <property type="match status" value="1"/>
</dbReference>
<protein>
    <submittedName>
        <fullName evidence="2">Sensors of blue-light using FAD</fullName>
    </submittedName>
</protein>
<organism evidence="2 3">
    <name type="scientific">Aquimonas voraii</name>
    <dbReference type="NCBI Taxonomy" id="265719"/>
    <lineage>
        <taxon>Bacteria</taxon>
        <taxon>Pseudomonadati</taxon>
        <taxon>Pseudomonadota</taxon>
        <taxon>Gammaproteobacteria</taxon>
        <taxon>Lysobacterales</taxon>
        <taxon>Lysobacteraceae</taxon>
        <taxon>Aquimonas</taxon>
    </lineage>
</organism>
<evidence type="ECO:0000313" key="2">
    <source>
        <dbReference type="EMBL" id="SDE02066.1"/>
    </source>
</evidence>
<gene>
    <name evidence="2" type="ORF">SAMN04488509_1149</name>
</gene>
<dbReference type="STRING" id="265719.SAMN04488509_1149"/>
<sequence length="157" mass="17381">MRRIVYASFSHKPLGLDALFELLVHSRRANTGRGITGALFYQDRFFLQCLEGPTVEVSDLIGRIARDRRHAAFTLLSDQPLVVSRLFSSWAMGFFHMEAVEAIAPPGLLTEVSNFEQALAGEQAADPAAVLLRQYWAANARHLVRPVNTGSRVTSSP</sequence>
<reference evidence="2 3" key="1">
    <citation type="submission" date="2016-10" db="EMBL/GenBank/DDBJ databases">
        <authorList>
            <person name="de Groot N.N."/>
        </authorList>
    </citation>
    <scope>NUCLEOTIDE SEQUENCE [LARGE SCALE GENOMIC DNA]</scope>
    <source>
        <strain evidence="2 3">DSM 16957</strain>
    </source>
</reference>
<dbReference type="GO" id="GO:0009882">
    <property type="term" value="F:blue light photoreceptor activity"/>
    <property type="evidence" value="ECO:0007669"/>
    <property type="project" value="InterPro"/>
</dbReference>
<feature type="domain" description="BLUF" evidence="1">
    <location>
        <begin position="1"/>
        <end position="93"/>
    </location>
</feature>
<dbReference type="EMBL" id="FNAG01000014">
    <property type="protein sequence ID" value="SDE02066.1"/>
    <property type="molecule type" value="Genomic_DNA"/>
</dbReference>
<evidence type="ECO:0000259" key="1">
    <source>
        <dbReference type="PROSITE" id="PS50925"/>
    </source>
</evidence>
<dbReference type="GO" id="GO:0071949">
    <property type="term" value="F:FAD binding"/>
    <property type="evidence" value="ECO:0007669"/>
    <property type="project" value="InterPro"/>
</dbReference>
<dbReference type="RefSeq" id="WP_176764235.1">
    <property type="nucleotide sequence ID" value="NZ_FNAG01000014.1"/>
</dbReference>
<dbReference type="InterPro" id="IPR036046">
    <property type="entry name" value="Acylphosphatase-like_dom_sf"/>
</dbReference>
<dbReference type="SUPFAM" id="SSF54975">
    <property type="entry name" value="Acylphosphatase/BLUF domain-like"/>
    <property type="match status" value="1"/>
</dbReference>
<dbReference type="AlphaFoldDB" id="A0A1G6ZKH4"/>
<accession>A0A1G6ZKH4</accession>
<proteinExistence type="predicted"/>
<dbReference type="Gene3D" id="3.30.70.100">
    <property type="match status" value="1"/>
</dbReference>
<dbReference type="Proteomes" id="UP000199603">
    <property type="component" value="Unassembled WGS sequence"/>
</dbReference>
<evidence type="ECO:0000313" key="3">
    <source>
        <dbReference type="Proteomes" id="UP000199603"/>
    </source>
</evidence>
<name>A0A1G6ZKH4_9GAMM</name>
<dbReference type="SMART" id="SM01034">
    <property type="entry name" value="BLUF"/>
    <property type="match status" value="1"/>
</dbReference>